<proteinExistence type="predicted"/>
<protein>
    <recommendedName>
        <fullName evidence="3">Sulfotransferase family protein</fullName>
    </recommendedName>
</protein>
<sequence length="258" mass="29480">MKKRRGLGRFVTRYDCSDLPDSRAARVVSGHFLGISVDRLFERRLIKRSLLLRDPASHFVSYYNYRMTRYLSEGMQPYGVEVAYGAMQRNFITHYILKNFLELTWTQIASLSDQDKYDLVNAFLSTFWFVGDYQLCDDFLGALGDRLGISASARPHNRLTELARGAGWTPLTLDLLPDDVVAGIRAENTIDQKLWETWHDARHDTSAVRPVALDRTTSGFVGSEVSRFVNQILRRMQRRWGSFEAPVPVMHGDPTAPA</sequence>
<evidence type="ECO:0000313" key="1">
    <source>
        <dbReference type="EMBL" id="ODS04082.1"/>
    </source>
</evidence>
<evidence type="ECO:0008006" key="3">
    <source>
        <dbReference type="Google" id="ProtNLM"/>
    </source>
</evidence>
<accession>A0A1E3WEY6</accession>
<gene>
    <name evidence="1" type="ORF">AUC71_06055</name>
</gene>
<dbReference type="EMBL" id="LPWD01000020">
    <property type="protein sequence ID" value="ODS04082.1"/>
    <property type="molecule type" value="Genomic_DNA"/>
</dbReference>
<dbReference type="AlphaFoldDB" id="A0A1E3WEY6"/>
<dbReference type="OrthoDB" id="7444642at2"/>
<dbReference type="Proteomes" id="UP000095042">
    <property type="component" value="Unassembled WGS sequence"/>
</dbReference>
<comment type="caution">
    <text evidence="1">The sequence shown here is derived from an EMBL/GenBank/DDBJ whole genome shotgun (WGS) entry which is preliminary data.</text>
</comment>
<evidence type="ECO:0000313" key="2">
    <source>
        <dbReference type="Proteomes" id="UP000095042"/>
    </source>
</evidence>
<name>A0A1E3WEY6_9HYPH</name>
<reference evidence="1 2" key="1">
    <citation type="journal article" date="2016" name="Environ. Microbiol.">
        <title>New Methyloceanibacter diversity from North Sea sediments includes methanotroph containing solely the soluble methane monooxygenase.</title>
        <authorList>
            <person name="Vekeman B."/>
            <person name="Kerckhof F.M."/>
            <person name="Cremers G."/>
            <person name="de Vos P."/>
            <person name="Vandamme P."/>
            <person name="Boon N."/>
            <person name="Op den Camp H.J."/>
            <person name="Heylen K."/>
        </authorList>
    </citation>
    <scope>NUCLEOTIDE SEQUENCE [LARGE SCALE GENOMIC DNA]</scope>
    <source>
        <strain evidence="1 2">R-67177</strain>
    </source>
</reference>
<organism evidence="1 2">
    <name type="scientific">Methyloceanibacter marginalis</name>
    <dbReference type="NCBI Taxonomy" id="1774971"/>
    <lineage>
        <taxon>Bacteria</taxon>
        <taxon>Pseudomonadati</taxon>
        <taxon>Pseudomonadota</taxon>
        <taxon>Alphaproteobacteria</taxon>
        <taxon>Hyphomicrobiales</taxon>
        <taxon>Hyphomicrobiaceae</taxon>
        <taxon>Methyloceanibacter</taxon>
    </lineage>
</organism>
<keyword evidence="2" id="KW-1185">Reference proteome</keyword>